<dbReference type="WBParaSite" id="EN70_5020">
    <property type="protein sequence ID" value="EN70_5020"/>
    <property type="gene ID" value="EN70_5020"/>
</dbReference>
<reference evidence="2" key="2">
    <citation type="submission" date="2016-11" db="UniProtKB">
        <authorList>
            <consortium name="WormBaseParasite"/>
        </authorList>
    </citation>
    <scope>IDENTIFICATION</scope>
</reference>
<protein>
    <submittedName>
        <fullName evidence="2">UTRA domain-containing protein</fullName>
    </submittedName>
</protein>
<evidence type="ECO:0000313" key="2">
    <source>
        <dbReference type="WBParaSite" id="EN70_5020"/>
    </source>
</evidence>
<keyword evidence="1" id="KW-1185">Reference proteome</keyword>
<dbReference type="Proteomes" id="UP000095285">
    <property type="component" value="Unassembled WGS sequence"/>
</dbReference>
<organism evidence="1 2">
    <name type="scientific">Loa loa</name>
    <name type="common">Eye worm</name>
    <name type="synonym">Filaria loa</name>
    <dbReference type="NCBI Taxonomy" id="7209"/>
    <lineage>
        <taxon>Eukaryota</taxon>
        <taxon>Metazoa</taxon>
        <taxon>Ecdysozoa</taxon>
        <taxon>Nematoda</taxon>
        <taxon>Chromadorea</taxon>
        <taxon>Rhabditida</taxon>
        <taxon>Spirurina</taxon>
        <taxon>Spiruromorpha</taxon>
        <taxon>Filarioidea</taxon>
        <taxon>Onchocercidae</taxon>
        <taxon>Loa</taxon>
    </lineage>
</organism>
<evidence type="ECO:0000313" key="1">
    <source>
        <dbReference type="Proteomes" id="UP000095285"/>
    </source>
</evidence>
<reference evidence="1" key="1">
    <citation type="submission" date="2012-04" db="EMBL/GenBank/DDBJ databases">
        <title>The Genome Sequence of Loa loa.</title>
        <authorList>
            <consortium name="The Broad Institute Genome Sequencing Platform"/>
            <consortium name="Broad Institute Genome Sequencing Center for Infectious Disease"/>
            <person name="Nutman T.B."/>
            <person name="Fink D.L."/>
            <person name="Russ C."/>
            <person name="Young S."/>
            <person name="Zeng Q."/>
            <person name="Gargeya S."/>
            <person name="Alvarado L."/>
            <person name="Berlin A."/>
            <person name="Chapman S.B."/>
            <person name="Chen Z."/>
            <person name="Freedman E."/>
            <person name="Gellesch M."/>
            <person name="Goldberg J."/>
            <person name="Griggs A."/>
            <person name="Gujja S."/>
            <person name="Heilman E.R."/>
            <person name="Heiman D."/>
            <person name="Howarth C."/>
            <person name="Mehta T."/>
            <person name="Neiman D."/>
            <person name="Pearson M."/>
            <person name="Roberts A."/>
            <person name="Saif S."/>
            <person name="Shea T."/>
            <person name="Shenoy N."/>
            <person name="Sisk P."/>
            <person name="Stolte C."/>
            <person name="Sykes S."/>
            <person name="White J."/>
            <person name="Yandava C."/>
            <person name="Haas B."/>
            <person name="Henn M.R."/>
            <person name="Nusbaum C."/>
            <person name="Birren B."/>
        </authorList>
    </citation>
    <scope>NUCLEOTIDE SEQUENCE [LARGE SCALE GENOMIC DNA]</scope>
</reference>
<sequence length="191" mass="21943">MSSSVGSDYRRNSDTIVRFRNSHEVLFWDSVDSLECELNALVHRGRLSEEEDGRIREGSSGRFTVISERVYIDRIFSEKQIRMDVSISQLEKRGKMKYTDLETYLAIYRKSLKDNYIIVYRSPKTLEITSTSLQKFPEIVIPCEKLLGGTEDKVIYFTLRNAANGDVIGEADVFYSHLIADGKVNLKVKNV</sequence>
<name>A0A1I7VQ48_LOALO</name>
<accession>A0A1I7VQ48</accession>
<dbReference type="STRING" id="7209.A0A1I7VQ48"/>
<proteinExistence type="predicted"/>
<dbReference type="AlphaFoldDB" id="A0A1I7VQ48"/>